<feature type="transmembrane region" description="Helical" evidence="7">
    <location>
        <begin position="220"/>
        <end position="240"/>
    </location>
</feature>
<evidence type="ECO:0000256" key="1">
    <source>
        <dbReference type="ARBA" id="ARBA00004141"/>
    </source>
</evidence>
<proteinExistence type="inferred from homology"/>
<dbReference type="Pfam" id="PF01733">
    <property type="entry name" value="Nucleoside_tran"/>
    <property type="match status" value="1"/>
</dbReference>
<keyword evidence="6 7" id="KW-0472">Membrane</keyword>
<feature type="transmembrane region" description="Helical" evidence="7">
    <location>
        <begin position="182"/>
        <end position="200"/>
    </location>
</feature>
<dbReference type="Proteomes" id="UP001162156">
    <property type="component" value="Unassembled WGS sequence"/>
</dbReference>
<comment type="subcellular location">
    <subcellularLocation>
        <location evidence="1">Membrane</location>
        <topology evidence="1">Multi-pass membrane protein</topology>
    </subcellularLocation>
</comment>
<keyword evidence="4 7" id="KW-0812">Transmembrane</keyword>
<evidence type="ECO:0000256" key="7">
    <source>
        <dbReference type="SAM" id="Phobius"/>
    </source>
</evidence>
<feature type="transmembrane region" description="Helical" evidence="7">
    <location>
        <begin position="108"/>
        <end position="127"/>
    </location>
</feature>
<gene>
    <name evidence="8" type="ORF">NQ314_012512</name>
</gene>
<feature type="transmembrane region" description="Helical" evidence="7">
    <location>
        <begin position="252"/>
        <end position="277"/>
    </location>
</feature>
<name>A0AAV8XBR4_9CUCU</name>
<evidence type="ECO:0000256" key="5">
    <source>
        <dbReference type="ARBA" id="ARBA00022989"/>
    </source>
</evidence>
<keyword evidence="3" id="KW-0813">Transport</keyword>
<dbReference type="EMBL" id="JANEYF010003466">
    <property type="protein sequence ID" value="KAJ8936077.1"/>
    <property type="molecule type" value="Genomic_DNA"/>
</dbReference>
<accession>A0AAV8XBR4</accession>
<feature type="transmembrane region" description="Helical" evidence="7">
    <location>
        <begin position="139"/>
        <end position="162"/>
    </location>
</feature>
<comment type="caution">
    <text evidence="8">The sequence shown here is derived from an EMBL/GenBank/DDBJ whole genome shotgun (WGS) entry which is preliminary data.</text>
</comment>
<dbReference type="InterPro" id="IPR002259">
    <property type="entry name" value="Eqnu_transpt"/>
</dbReference>
<dbReference type="PANTHER" id="PTHR10332:SF88">
    <property type="entry name" value="EQUILIBRATIVE NUCLEOSIDE TRANSPORTER 1, ISOFORM A"/>
    <property type="match status" value="1"/>
</dbReference>
<keyword evidence="5 7" id="KW-1133">Transmembrane helix</keyword>
<dbReference type="PANTHER" id="PTHR10332">
    <property type="entry name" value="EQUILIBRATIVE NUCLEOSIDE TRANSPORTER"/>
    <property type="match status" value="1"/>
</dbReference>
<reference evidence="8" key="1">
    <citation type="journal article" date="2023" name="Insect Mol. Biol.">
        <title>Genome sequencing provides insights into the evolution of gene families encoding plant cell wall-degrading enzymes in longhorned beetles.</title>
        <authorList>
            <person name="Shin N.R."/>
            <person name="Okamura Y."/>
            <person name="Kirsch R."/>
            <person name="Pauchet Y."/>
        </authorList>
    </citation>
    <scope>NUCLEOTIDE SEQUENCE</scope>
    <source>
        <strain evidence="8">RBIC_L_NR</strain>
    </source>
</reference>
<evidence type="ECO:0000256" key="4">
    <source>
        <dbReference type="ARBA" id="ARBA00022692"/>
    </source>
</evidence>
<feature type="transmembrane region" description="Helical" evidence="7">
    <location>
        <begin position="78"/>
        <end position="99"/>
    </location>
</feature>
<organism evidence="8 9">
    <name type="scientific">Rhamnusium bicolor</name>
    <dbReference type="NCBI Taxonomy" id="1586634"/>
    <lineage>
        <taxon>Eukaryota</taxon>
        <taxon>Metazoa</taxon>
        <taxon>Ecdysozoa</taxon>
        <taxon>Arthropoda</taxon>
        <taxon>Hexapoda</taxon>
        <taxon>Insecta</taxon>
        <taxon>Pterygota</taxon>
        <taxon>Neoptera</taxon>
        <taxon>Endopterygota</taxon>
        <taxon>Coleoptera</taxon>
        <taxon>Polyphaga</taxon>
        <taxon>Cucujiformia</taxon>
        <taxon>Chrysomeloidea</taxon>
        <taxon>Cerambycidae</taxon>
        <taxon>Lepturinae</taxon>
        <taxon>Rhagiini</taxon>
        <taxon>Rhamnusium</taxon>
    </lineage>
</organism>
<protein>
    <submittedName>
        <fullName evidence="8">Uncharacterized protein</fullName>
    </submittedName>
</protein>
<evidence type="ECO:0000256" key="6">
    <source>
        <dbReference type="ARBA" id="ARBA00023136"/>
    </source>
</evidence>
<evidence type="ECO:0000313" key="9">
    <source>
        <dbReference type="Proteomes" id="UP001162156"/>
    </source>
</evidence>
<dbReference type="GO" id="GO:0005886">
    <property type="term" value="C:plasma membrane"/>
    <property type="evidence" value="ECO:0007669"/>
    <property type="project" value="TreeGrafter"/>
</dbReference>
<evidence type="ECO:0000313" key="8">
    <source>
        <dbReference type="EMBL" id="KAJ8936077.1"/>
    </source>
</evidence>
<evidence type="ECO:0000256" key="3">
    <source>
        <dbReference type="ARBA" id="ARBA00022448"/>
    </source>
</evidence>
<keyword evidence="9" id="KW-1185">Reference proteome</keyword>
<dbReference type="AlphaFoldDB" id="A0AAV8XBR4"/>
<sequence>MADDIMDTSTDQSMDPKDKSRLLLFCVLRSGNDYLRTAKLLHYCQRCGIYWMYKFRDPNVTYNNSDNNKTELQRNFTAYYTTISSICMITFLILTVIYVKKVSLQRRIVGPLVIILLLFFVTMVFIWTDTDSWQQGFFIVSLIIGALISDVFFVPVCTFLSYSVFDFIGREVSLHWKKLENVYLILTISVLRIGFIPLIMLCNAQPRNHLPVVFDQDYTYIIFMIIFAFTTGYFLNLCVLEIPSICEPNEKNYAVVLVAVAMVISTGVCSGLGSLMVHLL</sequence>
<comment type="similarity">
    <text evidence="2">Belongs to the SLC29A/ENT transporter (TC 2.A.57) family.</text>
</comment>
<dbReference type="GO" id="GO:0005337">
    <property type="term" value="F:nucleoside transmembrane transporter activity"/>
    <property type="evidence" value="ECO:0007669"/>
    <property type="project" value="InterPro"/>
</dbReference>
<evidence type="ECO:0000256" key="2">
    <source>
        <dbReference type="ARBA" id="ARBA00007965"/>
    </source>
</evidence>